<organism evidence="3 4">
    <name type="scientific">Leclercia adecarboxylata</name>
    <dbReference type="NCBI Taxonomy" id="83655"/>
    <lineage>
        <taxon>Bacteria</taxon>
        <taxon>Pseudomonadati</taxon>
        <taxon>Pseudomonadota</taxon>
        <taxon>Gammaproteobacteria</taxon>
        <taxon>Enterobacterales</taxon>
        <taxon>Enterobacteriaceae</taxon>
        <taxon>Leclercia</taxon>
    </lineage>
</organism>
<evidence type="ECO:0000259" key="2">
    <source>
        <dbReference type="Pfam" id="PF17158"/>
    </source>
</evidence>
<name>A0A4U9HSR0_9ENTR</name>
<dbReference type="AlphaFoldDB" id="A0A4U9HSR0"/>
<dbReference type="Pfam" id="PF17158">
    <property type="entry name" value="MASE4"/>
    <property type="match status" value="1"/>
</dbReference>
<dbReference type="InterPro" id="IPR033424">
    <property type="entry name" value="MASE4"/>
</dbReference>
<proteinExistence type="predicted"/>
<keyword evidence="1" id="KW-1133">Transmembrane helix</keyword>
<reference evidence="3 4" key="1">
    <citation type="submission" date="2019-05" db="EMBL/GenBank/DDBJ databases">
        <authorList>
            <consortium name="Pathogen Informatics"/>
        </authorList>
    </citation>
    <scope>NUCLEOTIDE SEQUENCE [LARGE SCALE GENOMIC DNA]</scope>
    <source>
        <strain evidence="3 4">NCTC13032</strain>
    </source>
</reference>
<evidence type="ECO:0000256" key="1">
    <source>
        <dbReference type="SAM" id="Phobius"/>
    </source>
</evidence>
<keyword evidence="1" id="KW-0472">Membrane</keyword>
<feature type="transmembrane region" description="Helical" evidence="1">
    <location>
        <begin position="22"/>
        <end position="39"/>
    </location>
</feature>
<protein>
    <recommendedName>
        <fullName evidence="2">Membrane-associated sensor domain-containing protein</fullName>
    </recommendedName>
</protein>
<keyword evidence="1" id="KW-0812">Transmembrane</keyword>
<evidence type="ECO:0000313" key="3">
    <source>
        <dbReference type="EMBL" id="VTP67364.1"/>
    </source>
</evidence>
<dbReference type="EMBL" id="LR590464">
    <property type="protein sequence ID" value="VTP67364.1"/>
    <property type="molecule type" value="Genomic_DNA"/>
</dbReference>
<evidence type="ECO:0000313" key="4">
    <source>
        <dbReference type="Proteomes" id="UP000310719"/>
    </source>
</evidence>
<gene>
    <name evidence="3" type="ORF">NCTC13032_03010</name>
</gene>
<sequence>MLFLGDQAEDITWYRARLFETVATVLIIFILLYDVFNLYRASHLKYQQSYQNSIRDPPDPPLQSKLFLRRVKPIAAHRK</sequence>
<dbReference type="Proteomes" id="UP000310719">
    <property type="component" value="Chromosome"/>
</dbReference>
<feature type="domain" description="Membrane-associated sensor" evidence="2">
    <location>
        <begin position="6"/>
        <end position="39"/>
    </location>
</feature>
<accession>A0A4U9HSR0</accession>